<dbReference type="AlphaFoldDB" id="A3TSQ5"/>
<comment type="caution">
    <text evidence="5">The sequence shown here is derived from an EMBL/GenBank/DDBJ whole genome shotgun (WGS) entry which is preliminary data.</text>
</comment>
<dbReference type="eggNOG" id="COG1638">
    <property type="taxonomic scope" value="Bacteria"/>
</dbReference>
<evidence type="ECO:0000313" key="6">
    <source>
        <dbReference type="Proteomes" id="UP000004318"/>
    </source>
</evidence>
<dbReference type="GO" id="GO:0055085">
    <property type="term" value="P:transmembrane transport"/>
    <property type="evidence" value="ECO:0007669"/>
    <property type="project" value="InterPro"/>
</dbReference>
<dbReference type="PANTHER" id="PTHR33376:SF15">
    <property type="entry name" value="BLL6794 PROTEIN"/>
    <property type="match status" value="1"/>
</dbReference>
<proteinExistence type="predicted"/>
<sequence length="385" mass="41350">MTQLKGLTTAVSAAALCTGLLAGATQARELSFAIGHPPVSYLVKGGERASEEFNEATGGDMTLKVYPMSLLSMAETMGGLREGLADVGTVMTPYFPAEFPHTNLIIESSMILETLGEGATEVQGPAFAAAVSEFVFTKCPECVEEFAAQNQVFTGGAGTPQYVLNCTKPVATMEDLQGARLRIGGANWARWSEAIGAAPITMSGNEMLEALNQGVLDCIILSTPDIYNFGMGDSVTHITKGAPGGAYFASMSNMNISSWNELSEEQRTDFLKAMAHGSAWTSQRYQEGAAEVEAAARENGVEIMQADDAVVEATQEFIAEDRASTVAYFQEEYGVERGEEMLDDFTALLEKWVGLIGEADPEQGYGDLYWEEIFSKVDVSQYGVK</sequence>
<feature type="chain" id="PRO_5002659859" evidence="4">
    <location>
        <begin position="28"/>
        <end position="385"/>
    </location>
</feature>
<keyword evidence="2 4" id="KW-0732">Signal</keyword>
<dbReference type="NCBIfam" id="NF037995">
    <property type="entry name" value="TRAP_S1"/>
    <property type="match status" value="1"/>
</dbReference>
<reference evidence="5 6" key="1">
    <citation type="journal article" date="2010" name="J. Bacteriol.">
        <title>Genome sequences of Oceanicola granulosus HTCC2516(T) and Oceanicola batsensis HTCC2597(TDelta).</title>
        <authorList>
            <person name="Thrash J.C."/>
            <person name="Cho J.C."/>
            <person name="Vergin K.L."/>
            <person name="Giovannoni S.J."/>
        </authorList>
    </citation>
    <scope>NUCLEOTIDE SEQUENCE [LARGE SCALE GENOMIC DNA]</scope>
    <source>
        <strain evidence="6">ATCC BAA-863 / DSM 15984 / KCTC 12145 / HTCC2597</strain>
    </source>
</reference>
<gene>
    <name evidence="5" type="ORF">OB2597_05350</name>
</gene>
<organism evidence="5 6">
    <name type="scientific">Pseudooceanicola batsensis (strain ATCC BAA-863 / DSM 15984 / KCTC 12145 / HTCC2597)</name>
    <name type="common">Oceanicola batsensis</name>
    <dbReference type="NCBI Taxonomy" id="252305"/>
    <lineage>
        <taxon>Bacteria</taxon>
        <taxon>Pseudomonadati</taxon>
        <taxon>Pseudomonadota</taxon>
        <taxon>Alphaproteobacteria</taxon>
        <taxon>Rhodobacterales</taxon>
        <taxon>Paracoccaceae</taxon>
        <taxon>Pseudooceanicola</taxon>
    </lineage>
</organism>
<evidence type="ECO:0000256" key="1">
    <source>
        <dbReference type="ARBA" id="ARBA00004418"/>
    </source>
</evidence>
<dbReference type="RefSeq" id="WP_009805299.1">
    <property type="nucleotide sequence ID" value="NZ_CH724131.1"/>
</dbReference>
<dbReference type="OrthoDB" id="7239472at2"/>
<evidence type="ECO:0000256" key="3">
    <source>
        <dbReference type="ARBA" id="ARBA00022764"/>
    </source>
</evidence>
<evidence type="ECO:0000256" key="4">
    <source>
        <dbReference type="SAM" id="SignalP"/>
    </source>
</evidence>
<evidence type="ECO:0000313" key="5">
    <source>
        <dbReference type="EMBL" id="EAQ04682.1"/>
    </source>
</evidence>
<dbReference type="InterPro" id="IPR018389">
    <property type="entry name" value="DctP_fam"/>
</dbReference>
<protein>
    <submittedName>
        <fullName evidence="5">TRAP-T family transporter, DctP (Periplasmic binding) subunit</fullName>
    </submittedName>
</protein>
<dbReference type="PANTHER" id="PTHR33376">
    <property type="match status" value="1"/>
</dbReference>
<dbReference type="Proteomes" id="UP000004318">
    <property type="component" value="Unassembled WGS sequence"/>
</dbReference>
<keyword evidence="3" id="KW-0574">Periplasm</keyword>
<dbReference type="Gene3D" id="3.40.190.170">
    <property type="entry name" value="Bacterial extracellular solute-binding protein, family 7"/>
    <property type="match status" value="1"/>
</dbReference>
<evidence type="ECO:0000256" key="2">
    <source>
        <dbReference type="ARBA" id="ARBA00022729"/>
    </source>
</evidence>
<keyword evidence="6" id="KW-1185">Reference proteome</keyword>
<dbReference type="HOGENOM" id="CLU_060692_0_0_5"/>
<dbReference type="CDD" id="cd13666">
    <property type="entry name" value="PBP2_TRAP_DctP_like_1"/>
    <property type="match status" value="1"/>
</dbReference>
<dbReference type="STRING" id="252305.OB2597_05350"/>
<comment type="subcellular location">
    <subcellularLocation>
        <location evidence="1">Periplasm</location>
    </subcellularLocation>
</comment>
<dbReference type="Pfam" id="PF03480">
    <property type="entry name" value="DctP"/>
    <property type="match status" value="1"/>
</dbReference>
<accession>A3TSQ5</accession>
<dbReference type="EMBL" id="AAMO01000001">
    <property type="protein sequence ID" value="EAQ04682.1"/>
    <property type="molecule type" value="Genomic_DNA"/>
</dbReference>
<feature type="signal peptide" evidence="4">
    <location>
        <begin position="1"/>
        <end position="27"/>
    </location>
</feature>
<dbReference type="GO" id="GO:0042597">
    <property type="term" value="C:periplasmic space"/>
    <property type="evidence" value="ECO:0007669"/>
    <property type="project" value="UniProtKB-SubCell"/>
</dbReference>
<dbReference type="InterPro" id="IPR038404">
    <property type="entry name" value="TRAP_DctP_sf"/>
</dbReference>
<name>A3TSQ5_PSEBH</name>